<feature type="compositionally biased region" description="Basic and acidic residues" evidence="6">
    <location>
        <begin position="2717"/>
        <end position="2730"/>
    </location>
</feature>
<evidence type="ECO:0000259" key="7">
    <source>
        <dbReference type="Pfam" id="PF04130"/>
    </source>
</evidence>
<feature type="region of interest" description="Disordered" evidence="6">
    <location>
        <begin position="757"/>
        <end position="789"/>
    </location>
</feature>
<feature type="compositionally biased region" description="Basic and acidic residues" evidence="6">
    <location>
        <begin position="1935"/>
        <end position="1952"/>
    </location>
</feature>
<feature type="region of interest" description="Disordered" evidence="6">
    <location>
        <begin position="2691"/>
        <end position="2748"/>
    </location>
</feature>
<dbReference type="Proteomes" id="UP000224006">
    <property type="component" value="Chromosome VI"/>
</dbReference>
<comment type="caution">
    <text evidence="8">The sequence shown here is derived from an EMBL/GenBank/DDBJ whole genome shotgun (WGS) entry which is preliminary data.</text>
</comment>
<dbReference type="GO" id="GO:0005874">
    <property type="term" value="C:microtubule"/>
    <property type="evidence" value="ECO:0007669"/>
    <property type="project" value="UniProtKB-KW"/>
</dbReference>
<dbReference type="InterPro" id="IPR042241">
    <property type="entry name" value="GCP_C_sf"/>
</dbReference>
<dbReference type="GO" id="GO:0000930">
    <property type="term" value="C:gamma-tubulin complex"/>
    <property type="evidence" value="ECO:0007669"/>
    <property type="project" value="TreeGrafter"/>
</dbReference>
<keyword evidence="4" id="KW-0493">Microtubule</keyword>
<dbReference type="GO" id="GO:0051321">
    <property type="term" value="P:meiotic cell cycle"/>
    <property type="evidence" value="ECO:0007669"/>
    <property type="project" value="TreeGrafter"/>
</dbReference>
<feature type="region of interest" description="Disordered" evidence="6">
    <location>
        <begin position="539"/>
        <end position="591"/>
    </location>
</feature>
<comment type="subcellular location">
    <subcellularLocation>
        <location evidence="1">Cytoplasm</location>
        <location evidence="1">Cytoskeleton</location>
    </subcellularLocation>
</comment>
<feature type="compositionally biased region" description="Low complexity" evidence="6">
    <location>
        <begin position="2121"/>
        <end position="2155"/>
    </location>
</feature>
<feature type="compositionally biased region" description="Low complexity" evidence="6">
    <location>
        <begin position="79"/>
        <end position="91"/>
    </location>
</feature>
<dbReference type="GO" id="GO:0007020">
    <property type="term" value="P:microtubule nucleation"/>
    <property type="evidence" value="ECO:0007669"/>
    <property type="project" value="InterPro"/>
</dbReference>
<dbReference type="EMBL" id="NWUJ01000006">
    <property type="protein sequence ID" value="PFH34855.1"/>
    <property type="molecule type" value="Genomic_DNA"/>
</dbReference>
<dbReference type="GO" id="GO:0051011">
    <property type="term" value="F:microtubule minus-end binding"/>
    <property type="evidence" value="ECO:0007669"/>
    <property type="project" value="TreeGrafter"/>
</dbReference>
<keyword evidence="9" id="KW-1185">Reference proteome</keyword>
<feature type="region of interest" description="Disordered" evidence="6">
    <location>
        <begin position="1672"/>
        <end position="1697"/>
    </location>
</feature>
<evidence type="ECO:0000313" key="9">
    <source>
        <dbReference type="Proteomes" id="UP000224006"/>
    </source>
</evidence>
<feature type="compositionally biased region" description="Polar residues" evidence="6">
    <location>
        <begin position="2228"/>
        <end position="2237"/>
    </location>
</feature>
<feature type="compositionally biased region" description="Basic and acidic residues" evidence="6">
    <location>
        <begin position="370"/>
        <end position="394"/>
    </location>
</feature>
<feature type="region of interest" description="Disordered" evidence="6">
    <location>
        <begin position="2182"/>
        <end position="2267"/>
    </location>
</feature>
<evidence type="ECO:0000313" key="8">
    <source>
        <dbReference type="EMBL" id="PFH34855.1"/>
    </source>
</evidence>
<evidence type="ECO:0000256" key="5">
    <source>
        <dbReference type="ARBA" id="ARBA00023212"/>
    </source>
</evidence>
<evidence type="ECO:0000256" key="1">
    <source>
        <dbReference type="ARBA" id="ARBA00004245"/>
    </source>
</evidence>
<proteinExistence type="inferred from homology"/>
<feature type="region of interest" description="Disordered" evidence="6">
    <location>
        <begin position="1246"/>
        <end position="1273"/>
    </location>
</feature>
<feature type="region of interest" description="Disordered" evidence="6">
    <location>
        <begin position="107"/>
        <end position="132"/>
    </location>
</feature>
<feature type="compositionally biased region" description="Basic and acidic residues" evidence="6">
    <location>
        <begin position="123"/>
        <end position="132"/>
    </location>
</feature>
<name>A0A2A9MA39_BESBE</name>
<protein>
    <recommendedName>
        <fullName evidence="7">Gamma tubulin complex component C-terminal domain-containing protein</fullName>
    </recommendedName>
</protein>
<feature type="domain" description="Gamma tubulin complex component C-terminal" evidence="7">
    <location>
        <begin position="2639"/>
        <end position="2984"/>
    </location>
</feature>
<dbReference type="KEGG" id="bbes:BESB_068880"/>
<organism evidence="8 9">
    <name type="scientific">Besnoitia besnoiti</name>
    <name type="common">Apicomplexan protozoan</name>
    <dbReference type="NCBI Taxonomy" id="94643"/>
    <lineage>
        <taxon>Eukaryota</taxon>
        <taxon>Sar</taxon>
        <taxon>Alveolata</taxon>
        <taxon>Apicomplexa</taxon>
        <taxon>Conoidasida</taxon>
        <taxon>Coccidia</taxon>
        <taxon>Eucoccidiorida</taxon>
        <taxon>Eimeriorina</taxon>
        <taxon>Sarcocystidae</taxon>
        <taxon>Besnoitia</taxon>
    </lineage>
</organism>
<gene>
    <name evidence="8" type="ORF">BESB_068880</name>
</gene>
<feature type="compositionally biased region" description="Basic and acidic residues" evidence="6">
    <location>
        <begin position="833"/>
        <end position="848"/>
    </location>
</feature>
<keyword evidence="3" id="KW-0963">Cytoplasm</keyword>
<feature type="region of interest" description="Disordered" evidence="6">
    <location>
        <begin position="370"/>
        <end position="505"/>
    </location>
</feature>
<comment type="similarity">
    <text evidence="2">Belongs to the TUBGCP family.</text>
</comment>
<dbReference type="InterPro" id="IPR040457">
    <property type="entry name" value="GCP_C"/>
</dbReference>
<evidence type="ECO:0000256" key="2">
    <source>
        <dbReference type="ARBA" id="ARBA00010337"/>
    </source>
</evidence>
<feature type="region of interest" description="Disordered" evidence="6">
    <location>
        <begin position="2550"/>
        <end position="2628"/>
    </location>
</feature>
<evidence type="ECO:0000256" key="4">
    <source>
        <dbReference type="ARBA" id="ARBA00022701"/>
    </source>
</evidence>
<evidence type="ECO:0000256" key="3">
    <source>
        <dbReference type="ARBA" id="ARBA00022490"/>
    </source>
</evidence>
<dbReference type="GO" id="GO:0043015">
    <property type="term" value="F:gamma-tubulin binding"/>
    <property type="evidence" value="ECO:0007669"/>
    <property type="project" value="InterPro"/>
</dbReference>
<feature type="region of interest" description="Disordered" evidence="6">
    <location>
        <begin position="2066"/>
        <end position="2168"/>
    </location>
</feature>
<feature type="region of interest" description="Disordered" evidence="6">
    <location>
        <begin position="1935"/>
        <end position="1961"/>
    </location>
</feature>
<dbReference type="Pfam" id="PF04130">
    <property type="entry name" value="GCP_C_terminal"/>
    <property type="match status" value="1"/>
</dbReference>
<feature type="region of interest" description="Disordered" evidence="6">
    <location>
        <begin position="815"/>
        <end position="871"/>
    </location>
</feature>
<dbReference type="GO" id="GO:0051225">
    <property type="term" value="P:spindle assembly"/>
    <property type="evidence" value="ECO:0007669"/>
    <property type="project" value="TreeGrafter"/>
</dbReference>
<dbReference type="Gene3D" id="1.20.120.1900">
    <property type="entry name" value="Gamma-tubulin complex, C-terminal domain"/>
    <property type="match status" value="1"/>
</dbReference>
<dbReference type="GO" id="GO:0000922">
    <property type="term" value="C:spindle pole"/>
    <property type="evidence" value="ECO:0007669"/>
    <property type="project" value="InterPro"/>
</dbReference>
<feature type="compositionally biased region" description="Basic and acidic residues" evidence="6">
    <location>
        <begin position="8"/>
        <end position="24"/>
    </location>
</feature>
<dbReference type="GO" id="GO:0031122">
    <property type="term" value="P:cytoplasmic microtubule organization"/>
    <property type="evidence" value="ECO:0007669"/>
    <property type="project" value="TreeGrafter"/>
</dbReference>
<dbReference type="InterPro" id="IPR007259">
    <property type="entry name" value="GCP"/>
</dbReference>
<dbReference type="PANTHER" id="PTHR19302">
    <property type="entry name" value="GAMMA TUBULIN COMPLEX PROTEIN"/>
    <property type="match status" value="1"/>
</dbReference>
<dbReference type="GO" id="GO:0000278">
    <property type="term" value="P:mitotic cell cycle"/>
    <property type="evidence" value="ECO:0007669"/>
    <property type="project" value="TreeGrafter"/>
</dbReference>
<dbReference type="PANTHER" id="PTHR19302:SF33">
    <property type="entry name" value="GAMMA-TUBULIN COMPLEX COMPONENT 5"/>
    <property type="match status" value="1"/>
</dbReference>
<sequence>MLAALQRLDSETGDRDPGEERDGAAHSATSFFPPPLAERGTALRGEGISRRRRSSTVAGSLLDRQAPRQPSATPPPSSSPRAAASSAASSAARVGPVRLVARLARRFAAAEEGTPPQHRPRQRTQEDTRSERALTDAAWRTLLTPALRHRGRSPLRGSSLWAVAARGERAELSTSFVTSARALGLERSLQLAEEGRQEEGKSLLLLGEVLLARAASASSASSAAAGEERRLANPDAILWLLYLLSSKTAGGNESADWRAAPAEGRGEKHALCRDGLRASELSRQVLRVAGVPTPHLDAQLLRRAFSGQLQRPAPEDVPGEVPAFRRAPEAPPAISHVLSLHLKQEVVAAATRLGFGGADAFRWLKAAREEGEREAERLPDGKETEKSERRELKAMEATAEEEEEGAGYLQEEREHSQTEEPEGDERKQDEGPDDATKDEEVTLAPSVHTLQKTRGVGVVTSRRQIRASWPEVSALESSKESEQEEDNAVVCASSRPGATPWGDRVPSLRSLFSPPPSSASSRASHSVFAFRKFRSFSLAPDASSVDGDDGARLCLPDGAGEASGAVSPLQPPQAARGDRDPRAGGRCSARGNGDFFRLDRVATLRARMNGAPSSSRLSPDAASWSLLPPSDRPAAASLSRVFPAAPSASSLSGAPSGLQPAADALAAASEGTASSVCAVLRLGDAGLAVSPALGPASGAQASPETRQLSQGASVTAPTSFFAFPHRPFFFPERPGDRRTGLLDAGFGLLLGGEAASVRRPSAAQSAAEIDDGRSSAGGFPPGGPSCAQPLQASEATQFAVSMTARLSDGRARGGALRALLPPPEPQTASQPENEARKRGDLALRERRLSRGQTPPPAEQASRVSGSSAAGPEAWEREMRQWLLSAQSGCDAAGAGAKKRRLAARVSQFASWDLRVLQPRVRRAARTLRAAGGGDAERGAMQVFGRMDARAAGGVGSLLSTAYCTMTLGGLDSRLALFAKSIRAAPGARGARARVSLGAAASVSLPSSPLSPLPLPSAALVAIASSASSFFTSSAPAVSSPRRLTLAAVLTACPPPLPPSPVLSLAAPRPSRGIGCSSAPSPAPWSPDEAPYEADAPTRAPFWLHCCVRALQGFESVLFRSVHCAACLQAPSRGLPSASPPSSSRACAAPRPVTRRCHVQCLSSSSLLTQEAKRQTRVEFAAVRIPSLASLLPPQEGGGARGSAADLASRPFFAACSDLRYSPDTADDRTASWQRWREADFRTPMNSEPIGAAGPWSARRSERETEATTWPPESRGALRASFSEEVAWAPVFEEVAELASLLRRLRAFVAFFSSLALRDRVCSAAAPPASASLRRGVGITVGAFVAAVERALSEIDAFLLSDEAYTRLIHEGGGLFAGAASGGGPPAFPNSPLALLPRLQAWQKLFRFLASLCYLDFPWCARAAESEAAWRLGAAALTRRAEPRSSDWERPLLGGAEAAGWGIADAGWVFPRGSKLLDRVFLFAASVQADAAYTPRPLGFLSLDDLLLGSETPRVRARGASPSPSRWDVALHLLLLTMSPLLHFLENWVFRARFYDPCEEFIYQGPPPFSAAAAASSSLPDAGGILGMVSAAGGGHSECVSFLFSAEAGEGTERSASEGAAAVAAAAQTNLALPSFLVSIQQEIHRAGLLLFILRQASPKAFQAASLATPALSPSSPSLHSDEPASSPSSFVSFGPAQGPTQASSSAVSAFSAPSLSIESFARSLDSRQLTSVSSFLSPAPGSALLPLTRALPPCAELASSLLLPRDSLSVSLCPSLSSFACAVAPRFALSQAASSAASARACPFTAAEARTGFRASADAGVLEFSVFFRDLVRVESKVRRLFAGGLQRVWRLVEAQQLHVQQVDDARQAHWRRARGLLHRRIQLSHQTQLLQMRRAHLSCEIIRAAAALASQRSTPCSSLTDVWRRVLKKQKEAQRQALDEQQRDARARAESLPEAIGDDNGRGRQEWIQAELERRLKLQRVEYEQLELKLEQLKQLQREISRACCEPYVPPGGAAAHRRQAAKSQFEAKKLKAGVAQAEHEVEAAAAALVSAQLMLERSRERARARSMEERLQQGREHRDRGLKILQPPGGAATIGGLLKTPTPDRDETPRECRRDRTVRSSPSSPSASRAARSSSALLEATSVPHAPPAASSPRSPPHVQAQETLEKRDVADVDSAEFDMGTAHVGGSVAEEGGTDMTGGNERKESPAPCLPLPAADTEGPEPGTWATTAASSPRDTVGSGEETPRFRGGDAGADGDGNDDGKEGKWTMERFCRKGEEGILNRSVWICLGGAISAQHAVADRAFLALLGPQQFDLLGCLEVVRKFILFGASDVMGQFAVDLVAELQKKDSEERNVAASGSTSLLPGCTYTLDSGNTREANLARCTERVNTLFSSAVASIRASPAQLPRIDAARSSQDFLKKYEKRPHAFSSAFVSPVSDSKVAVSFRLSSVCEDAPAQGGSTRWLEAAGDREQRKRGRSVADLLATVEVMPQTPFPVMLFFDAETRRHYTRIFQFLAVITFSLHSIHHVWRGLSRLHRGLDARAHTRQVNRFSSLRPHMQGSERRTGDCPSWQRGDGKQGQQRAGARDETGETAGGGGGLFRRPRTLLAEGGGGGDERSVAGDLENETPFTLGPGLYANMWQLCVRMKFVTEALHAYVITDALQAEWNDLTGYIHRSTQAALQQPAFLRGTSGREPDGTRGLEVPVSTSHASTKHQGETDTTPREGALETRNGNQNLPPPSSFNSLVPLKRESGWMSPVARETDAEEACTRKITDKDFGALDSRAMSAARGRDEEATAYGLLARHRRTVASIHARCLLSPRLVPLHKHVMSVLRASWALRALQQQVELDERQLGKLLAQQAERWGELSEQRMRLEAEEAAANRVVRASFASLAAPPATREEAGEAQSALREALQRDEEAIFAAKRGIERAGVAAGLVAAQQLLKIEQNFQAACDGLMAALQKLGPLQLLDALALRLDFNCFYSRQAMLKAARANGASRIFGEV</sequence>
<dbReference type="OrthoDB" id="349059at2759"/>
<feature type="region of interest" description="Disordered" evidence="6">
    <location>
        <begin position="1"/>
        <end position="91"/>
    </location>
</feature>
<dbReference type="GeneID" id="40311814"/>
<feature type="compositionally biased region" description="Basic and acidic residues" evidence="6">
    <location>
        <begin position="410"/>
        <end position="440"/>
    </location>
</feature>
<accession>A0A2A9MA39</accession>
<dbReference type="VEuPathDB" id="ToxoDB:BESB_068880"/>
<feature type="compositionally biased region" description="Basic and acidic residues" evidence="6">
    <location>
        <begin position="2066"/>
        <end position="2084"/>
    </location>
</feature>
<feature type="compositionally biased region" description="Basic and acidic residues" evidence="6">
    <location>
        <begin position="2104"/>
        <end position="2120"/>
    </location>
</feature>
<reference evidence="8 9" key="1">
    <citation type="submission" date="2017-09" db="EMBL/GenBank/DDBJ databases">
        <title>Genome sequencing of Besnoitia besnoiti strain Bb-Ger1.</title>
        <authorList>
            <person name="Schares G."/>
            <person name="Venepally P."/>
            <person name="Lorenzi H.A."/>
        </authorList>
    </citation>
    <scope>NUCLEOTIDE SEQUENCE [LARGE SCALE GENOMIC DNA]</scope>
    <source>
        <strain evidence="8 9">Bb-Ger1</strain>
    </source>
</reference>
<keyword evidence="5" id="KW-0206">Cytoskeleton</keyword>
<dbReference type="RefSeq" id="XP_029218864.1">
    <property type="nucleotide sequence ID" value="XM_029365281.1"/>
</dbReference>
<evidence type="ECO:0000256" key="6">
    <source>
        <dbReference type="SAM" id="MobiDB-lite"/>
    </source>
</evidence>